<dbReference type="CDD" id="cd00672">
    <property type="entry name" value="CysRS_core"/>
    <property type="match status" value="1"/>
</dbReference>
<dbReference type="PANTHER" id="PTHR10890">
    <property type="entry name" value="CYSTEINYL-TRNA SYNTHETASE"/>
    <property type="match status" value="1"/>
</dbReference>
<dbReference type="PRINTS" id="PR00983">
    <property type="entry name" value="TRNASYNTHCYS"/>
</dbReference>
<feature type="short sequence motif" description="'HIGH' region" evidence="12">
    <location>
        <begin position="33"/>
        <end position="43"/>
    </location>
</feature>
<dbReference type="PANTHER" id="PTHR10890:SF3">
    <property type="entry name" value="CYSTEINE--TRNA LIGASE, CYTOPLASMIC"/>
    <property type="match status" value="1"/>
</dbReference>
<keyword evidence="5 12" id="KW-0436">Ligase</keyword>
<comment type="similarity">
    <text evidence="2 12">Belongs to the class-I aminoacyl-tRNA synthetase family.</text>
</comment>
<keyword evidence="10 12" id="KW-0648">Protein biosynthesis</keyword>
<dbReference type="GO" id="GO:0005829">
    <property type="term" value="C:cytosol"/>
    <property type="evidence" value="ECO:0007669"/>
    <property type="project" value="TreeGrafter"/>
</dbReference>
<evidence type="ECO:0000256" key="9">
    <source>
        <dbReference type="ARBA" id="ARBA00022840"/>
    </source>
</evidence>
<dbReference type="AlphaFoldDB" id="A0A5B8A1T8"/>
<dbReference type="InterPro" id="IPR015803">
    <property type="entry name" value="Cys-tRNA-ligase"/>
</dbReference>
<sequence length="500" mass="56160">MQHSLSLYNTLTRRKEAFQPLHPPFVGVYLCGPTVYNDAHLGNARGPVVFDVLVRYLRYLGYTVRYVRNITDVGHLESDADEGEDKISKMARAAQLEPMQVAEYYANRYHRYMEVLGCVPPDIEPRASGHITEQIGLIQEILDNGFAYEVNGSVYFDVPRYNEQHRYGKLSNRVTEELLAGTRDNLAGQDEKHSPLDFALWKKASPVHLMHWPSPWSEGFPGWHLECSAMSRKYLGAEFDIHGGGLDLMFPHHECEIAQSQASHSHSDEARVWMHNNMITVNGQKMSKSLGNFITINELFDGSNATLSQAYSPMTARFFLLQAQYRSPVDVSDEALQAARKGYRKLMNGLRLLEKLRLPEGVERQADTSTADAELRKLISDCFAGLNDDLNTARAIASLFNLLRKLNGYNANLASLAAVSEAALQEAMTTYSTLVTDILGLVDEPRANAEQLLGLTLQFYQEAKTVKDYGKVDEIRAALKEQGIVIKDTKAGVDWAYSEE</sequence>
<evidence type="ECO:0000256" key="2">
    <source>
        <dbReference type="ARBA" id="ARBA00005594"/>
    </source>
</evidence>
<dbReference type="GO" id="GO:0005524">
    <property type="term" value="F:ATP binding"/>
    <property type="evidence" value="ECO:0007669"/>
    <property type="project" value="UniProtKB-UniRule"/>
</dbReference>
<comment type="catalytic activity">
    <reaction evidence="12">
        <text>tRNA(Cys) + L-cysteine + ATP = L-cysteinyl-tRNA(Cys) + AMP + diphosphate</text>
        <dbReference type="Rhea" id="RHEA:17773"/>
        <dbReference type="Rhea" id="RHEA-COMP:9661"/>
        <dbReference type="Rhea" id="RHEA-COMP:9679"/>
        <dbReference type="ChEBI" id="CHEBI:30616"/>
        <dbReference type="ChEBI" id="CHEBI:33019"/>
        <dbReference type="ChEBI" id="CHEBI:35235"/>
        <dbReference type="ChEBI" id="CHEBI:78442"/>
        <dbReference type="ChEBI" id="CHEBI:78517"/>
        <dbReference type="ChEBI" id="CHEBI:456215"/>
        <dbReference type="EC" id="6.1.1.16"/>
    </reaction>
</comment>
<dbReference type="Pfam" id="PF09190">
    <property type="entry name" value="DALR_2"/>
    <property type="match status" value="1"/>
</dbReference>
<dbReference type="GO" id="GO:0006423">
    <property type="term" value="P:cysteinyl-tRNA aminoacylation"/>
    <property type="evidence" value="ECO:0007669"/>
    <property type="project" value="UniProtKB-UniRule"/>
</dbReference>
<dbReference type="OrthoDB" id="9815130at2"/>
<evidence type="ECO:0000256" key="1">
    <source>
        <dbReference type="ARBA" id="ARBA00004496"/>
    </source>
</evidence>
<comment type="subunit">
    <text evidence="3 12">Monomer.</text>
</comment>
<proteinExistence type="inferred from homology"/>
<feature type="domain" description="Cysteinyl-tRNA synthetase class Ia DALR" evidence="13">
    <location>
        <begin position="381"/>
        <end position="453"/>
    </location>
</feature>
<dbReference type="KEGG" id="hyj:FHG12_11170"/>
<dbReference type="RefSeq" id="WP_139515802.1">
    <property type="nucleotide sequence ID" value="NZ_CP040896.1"/>
</dbReference>
<evidence type="ECO:0000256" key="3">
    <source>
        <dbReference type="ARBA" id="ARBA00011245"/>
    </source>
</evidence>
<keyword evidence="6 12" id="KW-0479">Metal-binding</keyword>
<name>A0A5B8A1T8_9BACT</name>
<evidence type="ECO:0000259" key="13">
    <source>
        <dbReference type="SMART" id="SM00840"/>
    </source>
</evidence>
<reference evidence="14 15" key="1">
    <citation type="submission" date="2019-06" db="EMBL/GenBank/DDBJ databases">
        <authorList>
            <person name="Srinivasan S."/>
        </authorList>
    </citation>
    <scope>NUCLEOTIDE SEQUENCE [LARGE SCALE GENOMIC DNA]</scope>
    <source>
        <strain evidence="14 15">17J68-5</strain>
    </source>
</reference>
<dbReference type="HAMAP" id="MF_00041">
    <property type="entry name" value="Cys_tRNA_synth"/>
    <property type="match status" value="1"/>
</dbReference>
<dbReference type="InterPro" id="IPR014729">
    <property type="entry name" value="Rossmann-like_a/b/a_fold"/>
</dbReference>
<dbReference type="GO" id="GO:0004817">
    <property type="term" value="F:cysteine-tRNA ligase activity"/>
    <property type="evidence" value="ECO:0007669"/>
    <property type="project" value="UniProtKB-UniRule"/>
</dbReference>
<keyword evidence="4 12" id="KW-0963">Cytoplasm</keyword>
<keyword evidence="9 12" id="KW-0067">ATP-binding</keyword>
<organism evidence="14 15">
    <name type="scientific">Hymenobacter jejuensis</name>
    <dbReference type="NCBI Taxonomy" id="2502781"/>
    <lineage>
        <taxon>Bacteria</taxon>
        <taxon>Pseudomonadati</taxon>
        <taxon>Bacteroidota</taxon>
        <taxon>Cytophagia</taxon>
        <taxon>Cytophagales</taxon>
        <taxon>Hymenobacteraceae</taxon>
        <taxon>Hymenobacter</taxon>
    </lineage>
</organism>
<evidence type="ECO:0000256" key="10">
    <source>
        <dbReference type="ARBA" id="ARBA00022917"/>
    </source>
</evidence>
<dbReference type="SUPFAM" id="SSF47323">
    <property type="entry name" value="Anticodon-binding domain of a subclass of class I aminoacyl-tRNA synthetases"/>
    <property type="match status" value="1"/>
</dbReference>
<comment type="subcellular location">
    <subcellularLocation>
        <location evidence="1 12">Cytoplasm</location>
    </subcellularLocation>
</comment>
<dbReference type="Gene3D" id="1.20.120.1910">
    <property type="entry name" value="Cysteine-tRNA ligase, C-terminal anti-codon recognition domain"/>
    <property type="match status" value="1"/>
</dbReference>
<dbReference type="Proteomes" id="UP000305398">
    <property type="component" value="Chromosome"/>
</dbReference>
<evidence type="ECO:0000313" key="15">
    <source>
        <dbReference type="Proteomes" id="UP000305398"/>
    </source>
</evidence>
<evidence type="ECO:0000256" key="12">
    <source>
        <dbReference type="HAMAP-Rule" id="MF_00041"/>
    </source>
</evidence>
<dbReference type="NCBIfam" id="TIGR00435">
    <property type="entry name" value="cysS"/>
    <property type="match status" value="1"/>
</dbReference>
<dbReference type="EMBL" id="CP040896">
    <property type="protein sequence ID" value="QDA60626.1"/>
    <property type="molecule type" value="Genomic_DNA"/>
</dbReference>
<gene>
    <name evidence="12" type="primary">cysS</name>
    <name evidence="14" type="ORF">FHG12_11170</name>
</gene>
<feature type="binding site" evidence="12">
    <location>
        <position position="252"/>
    </location>
    <ligand>
        <name>Zn(2+)</name>
        <dbReference type="ChEBI" id="CHEBI:29105"/>
    </ligand>
</feature>
<evidence type="ECO:0000313" key="14">
    <source>
        <dbReference type="EMBL" id="QDA60626.1"/>
    </source>
</evidence>
<keyword evidence="11 12" id="KW-0030">Aminoacyl-tRNA synthetase</keyword>
<evidence type="ECO:0000256" key="11">
    <source>
        <dbReference type="ARBA" id="ARBA00023146"/>
    </source>
</evidence>
<dbReference type="Pfam" id="PF01406">
    <property type="entry name" value="tRNA-synt_1e"/>
    <property type="match status" value="1"/>
</dbReference>
<dbReference type="SUPFAM" id="SSF52374">
    <property type="entry name" value="Nucleotidylyl transferase"/>
    <property type="match status" value="1"/>
</dbReference>
<dbReference type="InterPro" id="IPR032678">
    <property type="entry name" value="tRNA-synt_1_cat_dom"/>
</dbReference>
<feature type="binding site" evidence="12">
    <location>
        <position position="256"/>
    </location>
    <ligand>
        <name>Zn(2+)</name>
        <dbReference type="ChEBI" id="CHEBI:29105"/>
    </ligand>
</feature>
<keyword evidence="8 12" id="KW-0862">Zinc</keyword>
<evidence type="ECO:0000256" key="4">
    <source>
        <dbReference type="ARBA" id="ARBA00022490"/>
    </source>
</evidence>
<keyword evidence="15" id="KW-1185">Reference proteome</keyword>
<feature type="binding site" evidence="12">
    <location>
        <position position="288"/>
    </location>
    <ligand>
        <name>ATP</name>
        <dbReference type="ChEBI" id="CHEBI:30616"/>
    </ligand>
</feature>
<protein>
    <recommendedName>
        <fullName evidence="12">Cysteine--tRNA ligase</fullName>
        <ecNumber evidence="12">6.1.1.16</ecNumber>
    </recommendedName>
    <alternativeName>
        <fullName evidence="12">Cysteinyl-tRNA synthetase</fullName>
        <shortName evidence="12">CysRS</shortName>
    </alternativeName>
</protein>
<evidence type="ECO:0000256" key="6">
    <source>
        <dbReference type="ARBA" id="ARBA00022723"/>
    </source>
</evidence>
<dbReference type="EC" id="6.1.1.16" evidence="12"/>
<feature type="binding site" evidence="12">
    <location>
        <position position="31"/>
    </location>
    <ligand>
        <name>Zn(2+)</name>
        <dbReference type="ChEBI" id="CHEBI:29105"/>
    </ligand>
</feature>
<dbReference type="Gene3D" id="3.40.50.620">
    <property type="entry name" value="HUPs"/>
    <property type="match status" value="1"/>
</dbReference>
<feature type="binding site" evidence="12">
    <location>
        <position position="227"/>
    </location>
    <ligand>
        <name>Zn(2+)</name>
        <dbReference type="ChEBI" id="CHEBI:29105"/>
    </ligand>
</feature>
<evidence type="ECO:0000256" key="5">
    <source>
        <dbReference type="ARBA" id="ARBA00022598"/>
    </source>
</evidence>
<dbReference type="GO" id="GO:0008270">
    <property type="term" value="F:zinc ion binding"/>
    <property type="evidence" value="ECO:0007669"/>
    <property type="project" value="UniProtKB-UniRule"/>
</dbReference>
<evidence type="ECO:0000256" key="7">
    <source>
        <dbReference type="ARBA" id="ARBA00022741"/>
    </source>
</evidence>
<dbReference type="SMART" id="SM00840">
    <property type="entry name" value="DALR_2"/>
    <property type="match status" value="1"/>
</dbReference>
<dbReference type="InterPro" id="IPR015273">
    <property type="entry name" value="Cys-tRNA-synt_Ia_DALR"/>
</dbReference>
<comment type="cofactor">
    <cofactor evidence="12">
        <name>Zn(2+)</name>
        <dbReference type="ChEBI" id="CHEBI:29105"/>
    </cofactor>
    <text evidence="12">Binds 1 zinc ion per subunit.</text>
</comment>
<feature type="short sequence motif" description="'KMSKS' region" evidence="12">
    <location>
        <begin position="285"/>
        <end position="289"/>
    </location>
</feature>
<dbReference type="InterPro" id="IPR009080">
    <property type="entry name" value="tRNAsynth_Ia_anticodon-bd"/>
</dbReference>
<accession>A0A5B8A1T8</accession>
<dbReference type="InterPro" id="IPR024909">
    <property type="entry name" value="Cys-tRNA/MSH_ligase"/>
</dbReference>
<evidence type="ECO:0000256" key="8">
    <source>
        <dbReference type="ARBA" id="ARBA00022833"/>
    </source>
</evidence>
<keyword evidence="7 12" id="KW-0547">Nucleotide-binding</keyword>